<accession>A0A1A0QYR4</accession>
<dbReference type="Proteomes" id="UP000093902">
    <property type="component" value="Unassembled WGS sequence"/>
</dbReference>
<gene>
    <name evidence="2" type="ORF">A5792_24790</name>
</gene>
<feature type="domain" description="SnoaL-like" evidence="1">
    <location>
        <begin position="13"/>
        <end position="111"/>
    </location>
</feature>
<name>A0A1A0QYR4_MYCPR</name>
<evidence type="ECO:0000313" key="3">
    <source>
        <dbReference type="Proteomes" id="UP000093902"/>
    </source>
</evidence>
<sequence length="120" mass="13163">MSRDISAQLPAVVRRYLDAVNAFDTDAVLATFTADAVVNDNHREFADTAAIRTWIAQEITGDRVTMEVTDADVRPGVIVVSARYDGEFDKTNLPAELILTNYIVVRDDAIAALFIAFNNG</sequence>
<proteinExistence type="predicted"/>
<dbReference type="EMBL" id="LZSO01000031">
    <property type="protein sequence ID" value="OBB27058.1"/>
    <property type="molecule type" value="Genomic_DNA"/>
</dbReference>
<dbReference type="SUPFAM" id="SSF54427">
    <property type="entry name" value="NTF2-like"/>
    <property type="match status" value="1"/>
</dbReference>
<dbReference type="AlphaFoldDB" id="A0A1A0QYR4"/>
<dbReference type="InterPro" id="IPR037401">
    <property type="entry name" value="SnoaL-like"/>
</dbReference>
<dbReference type="RefSeq" id="WP_064933774.1">
    <property type="nucleotide sequence ID" value="NZ_LZSO01000031.1"/>
</dbReference>
<dbReference type="InterPro" id="IPR032710">
    <property type="entry name" value="NTF2-like_dom_sf"/>
</dbReference>
<dbReference type="Gene3D" id="3.10.450.50">
    <property type="match status" value="1"/>
</dbReference>
<protein>
    <recommendedName>
        <fullName evidence="1">SnoaL-like domain-containing protein</fullName>
    </recommendedName>
</protein>
<comment type="caution">
    <text evidence="2">The sequence shown here is derived from an EMBL/GenBank/DDBJ whole genome shotgun (WGS) entry which is preliminary data.</text>
</comment>
<dbReference type="OrthoDB" id="8684708at2"/>
<reference evidence="3" key="1">
    <citation type="submission" date="2016-06" db="EMBL/GenBank/DDBJ databases">
        <authorList>
            <person name="Sutton G."/>
            <person name="Brinkac L."/>
            <person name="Sanka R."/>
            <person name="Adams M."/>
            <person name="Lau E."/>
            <person name="Mehaffy C."/>
            <person name="Tameris M."/>
            <person name="Hatherill M."/>
            <person name="Hanekom W."/>
            <person name="Mahomed H."/>
            <person name="Mcshane H."/>
        </authorList>
    </citation>
    <scope>NUCLEOTIDE SEQUENCE [LARGE SCALE GENOMIC DNA]</scope>
    <source>
        <strain evidence="3">852002-51209_SCH5440388</strain>
    </source>
</reference>
<evidence type="ECO:0000313" key="2">
    <source>
        <dbReference type="EMBL" id="OBB27058.1"/>
    </source>
</evidence>
<dbReference type="Pfam" id="PF12680">
    <property type="entry name" value="SnoaL_2"/>
    <property type="match status" value="1"/>
</dbReference>
<evidence type="ECO:0000259" key="1">
    <source>
        <dbReference type="Pfam" id="PF12680"/>
    </source>
</evidence>
<organism evidence="2 3">
    <name type="scientific">Mycolicibacterium peregrinum</name>
    <name type="common">Mycobacterium peregrinum</name>
    <dbReference type="NCBI Taxonomy" id="43304"/>
    <lineage>
        <taxon>Bacteria</taxon>
        <taxon>Bacillati</taxon>
        <taxon>Actinomycetota</taxon>
        <taxon>Actinomycetes</taxon>
        <taxon>Mycobacteriales</taxon>
        <taxon>Mycobacteriaceae</taxon>
        <taxon>Mycolicibacterium</taxon>
    </lineage>
</organism>